<dbReference type="Proteomes" id="UP001634394">
    <property type="component" value="Unassembled WGS sequence"/>
</dbReference>
<keyword evidence="6" id="KW-1133">Transmembrane helix</keyword>
<name>A0ABD3WZP0_SINWO</name>
<evidence type="ECO:0000256" key="1">
    <source>
        <dbReference type="ARBA" id="ARBA00004370"/>
    </source>
</evidence>
<feature type="non-terminal residue" evidence="10">
    <location>
        <position position="1"/>
    </location>
</feature>
<keyword evidence="3" id="KW-0677">Repeat</keyword>
<protein>
    <recommendedName>
        <fullName evidence="9">Cadherin domain-containing protein</fullName>
    </recommendedName>
</protein>
<accession>A0ABD3WZP0</accession>
<keyword evidence="4 8" id="KW-0106">Calcium</keyword>
<dbReference type="InterPro" id="IPR002126">
    <property type="entry name" value="Cadherin-like_dom"/>
</dbReference>
<comment type="subcellular location">
    <subcellularLocation>
        <location evidence="1">Membrane</location>
    </subcellularLocation>
</comment>
<feature type="non-terminal residue" evidence="10">
    <location>
        <position position="106"/>
    </location>
</feature>
<dbReference type="PANTHER" id="PTHR24025">
    <property type="entry name" value="DESMOGLEIN FAMILY MEMBER"/>
    <property type="match status" value="1"/>
</dbReference>
<sequence>QFGRVRYRVVGYPPAPTYFQINEDTGSISTTSVPISSDSNTQYQLFVEAYDNGIPSLTDMDVVTITVNRNLQSPAFNPTTYSQTIDETQVLGETIVRVNATDPDGV</sequence>
<dbReference type="Gene3D" id="2.60.40.60">
    <property type="entry name" value="Cadherins"/>
    <property type="match status" value="1"/>
</dbReference>
<evidence type="ECO:0000313" key="11">
    <source>
        <dbReference type="Proteomes" id="UP001634394"/>
    </source>
</evidence>
<dbReference type="InterPro" id="IPR015919">
    <property type="entry name" value="Cadherin-like_sf"/>
</dbReference>
<dbReference type="PRINTS" id="PR00205">
    <property type="entry name" value="CADHERIN"/>
</dbReference>
<proteinExistence type="predicted"/>
<evidence type="ECO:0000313" key="10">
    <source>
        <dbReference type="EMBL" id="KAL3878035.1"/>
    </source>
</evidence>
<dbReference type="GO" id="GO:0007155">
    <property type="term" value="P:cell adhesion"/>
    <property type="evidence" value="ECO:0007669"/>
    <property type="project" value="UniProtKB-KW"/>
</dbReference>
<evidence type="ECO:0000256" key="4">
    <source>
        <dbReference type="ARBA" id="ARBA00022837"/>
    </source>
</evidence>
<feature type="domain" description="Cadherin" evidence="9">
    <location>
        <begin position="3"/>
        <end position="76"/>
    </location>
</feature>
<dbReference type="GO" id="GO:0016020">
    <property type="term" value="C:membrane"/>
    <property type="evidence" value="ECO:0007669"/>
    <property type="project" value="UniProtKB-SubCell"/>
</dbReference>
<dbReference type="CDD" id="cd11304">
    <property type="entry name" value="Cadherin_repeat"/>
    <property type="match status" value="1"/>
</dbReference>
<dbReference type="SUPFAM" id="SSF49313">
    <property type="entry name" value="Cadherin-like"/>
    <property type="match status" value="1"/>
</dbReference>
<dbReference type="InterPro" id="IPR050971">
    <property type="entry name" value="Cadherin-domain_protein"/>
</dbReference>
<keyword evidence="2" id="KW-0812">Transmembrane</keyword>
<evidence type="ECO:0000256" key="6">
    <source>
        <dbReference type="ARBA" id="ARBA00022989"/>
    </source>
</evidence>
<evidence type="ECO:0000256" key="3">
    <source>
        <dbReference type="ARBA" id="ARBA00022737"/>
    </source>
</evidence>
<keyword evidence="5" id="KW-0130">Cell adhesion</keyword>
<dbReference type="PANTHER" id="PTHR24025:SF23">
    <property type="entry name" value="NEURAL-CADHERIN"/>
    <property type="match status" value="1"/>
</dbReference>
<dbReference type="AlphaFoldDB" id="A0ABD3WZP0"/>
<evidence type="ECO:0000256" key="5">
    <source>
        <dbReference type="ARBA" id="ARBA00022889"/>
    </source>
</evidence>
<reference evidence="10 11" key="1">
    <citation type="submission" date="2024-11" db="EMBL/GenBank/DDBJ databases">
        <title>Chromosome-level genome assembly of the freshwater bivalve Anodonta woodiana.</title>
        <authorList>
            <person name="Chen X."/>
        </authorList>
    </citation>
    <scope>NUCLEOTIDE SEQUENCE [LARGE SCALE GENOMIC DNA]</scope>
    <source>
        <strain evidence="10">MN2024</strain>
        <tissue evidence="10">Gills</tissue>
    </source>
</reference>
<keyword evidence="11" id="KW-1185">Reference proteome</keyword>
<dbReference type="EMBL" id="JBJQND010000005">
    <property type="protein sequence ID" value="KAL3878035.1"/>
    <property type="molecule type" value="Genomic_DNA"/>
</dbReference>
<dbReference type="GO" id="GO:0005509">
    <property type="term" value="F:calcium ion binding"/>
    <property type="evidence" value="ECO:0007669"/>
    <property type="project" value="UniProtKB-UniRule"/>
</dbReference>
<comment type="caution">
    <text evidence="10">The sequence shown here is derived from an EMBL/GenBank/DDBJ whole genome shotgun (WGS) entry which is preliminary data.</text>
</comment>
<gene>
    <name evidence="10" type="ORF">ACJMK2_035671</name>
</gene>
<evidence type="ECO:0000259" key="9">
    <source>
        <dbReference type="PROSITE" id="PS50268"/>
    </source>
</evidence>
<organism evidence="10 11">
    <name type="scientific">Sinanodonta woodiana</name>
    <name type="common">Chinese pond mussel</name>
    <name type="synonym">Anodonta woodiana</name>
    <dbReference type="NCBI Taxonomy" id="1069815"/>
    <lineage>
        <taxon>Eukaryota</taxon>
        <taxon>Metazoa</taxon>
        <taxon>Spiralia</taxon>
        <taxon>Lophotrochozoa</taxon>
        <taxon>Mollusca</taxon>
        <taxon>Bivalvia</taxon>
        <taxon>Autobranchia</taxon>
        <taxon>Heteroconchia</taxon>
        <taxon>Palaeoheterodonta</taxon>
        <taxon>Unionida</taxon>
        <taxon>Unionoidea</taxon>
        <taxon>Unionidae</taxon>
        <taxon>Unioninae</taxon>
        <taxon>Sinanodonta</taxon>
    </lineage>
</organism>
<keyword evidence="7" id="KW-0472">Membrane</keyword>
<evidence type="ECO:0000256" key="2">
    <source>
        <dbReference type="ARBA" id="ARBA00022692"/>
    </source>
</evidence>
<dbReference type="Pfam" id="PF00028">
    <property type="entry name" value="Cadherin"/>
    <property type="match status" value="1"/>
</dbReference>
<evidence type="ECO:0000256" key="8">
    <source>
        <dbReference type="PROSITE-ProRule" id="PRU00043"/>
    </source>
</evidence>
<dbReference type="PROSITE" id="PS50268">
    <property type="entry name" value="CADHERIN_2"/>
    <property type="match status" value="1"/>
</dbReference>
<evidence type="ECO:0000256" key="7">
    <source>
        <dbReference type="ARBA" id="ARBA00023136"/>
    </source>
</evidence>